<evidence type="ECO:0008006" key="3">
    <source>
        <dbReference type="Google" id="ProtNLM"/>
    </source>
</evidence>
<dbReference type="Pfam" id="PF11751">
    <property type="entry name" value="PorP_SprF"/>
    <property type="match status" value="1"/>
</dbReference>
<organism evidence="1 2">
    <name type="scientific">Daphnia sinensis</name>
    <dbReference type="NCBI Taxonomy" id="1820382"/>
    <lineage>
        <taxon>Eukaryota</taxon>
        <taxon>Metazoa</taxon>
        <taxon>Ecdysozoa</taxon>
        <taxon>Arthropoda</taxon>
        <taxon>Crustacea</taxon>
        <taxon>Branchiopoda</taxon>
        <taxon>Diplostraca</taxon>
        <taxon>Cladocera</taxon>
        <taxon>Anomopoda</taxon>
        <taxon>Daphniidae</taxon>
        <taxon>Daphnia</taxon>
        <taxon>Daphnia similis group</taxon>
    </lineage>
</organism>
<reference evidence="1" key="1">
    <citation type="submission" date="2022-05" db="EMBL/GenBank/DDBJ databases">
        <title>A multi-omics perspective on studying reproductive biology in Daphnia sinensis.</title>
        <authorList>
            <person name="Jia J."/>
        </authorList>
    </citation>
    <scope>NUCLEOTIDE SEQUENCE</scope>
    <source>
        <strain evidence="1">WSL</strain>
    </source>
</reference>
<keyword evidence="2" id="KW-1185">Reference proteome</keyword>
<name>A0AAD5KTP4_9CRUS</name>
<gene>
    <name evidence="1" type="ORF">GHT06_003537</name>
</gene>
<dbReference type="NCBIfam" id="TIGR03519">
    <property type="entry name" value="T9SS_PorP_fam"/>
    <property type="match status" value="1"/>
</dbReference>
<accession>A0AAD5KTP4</accession>
<protein>
    <recommendedName>
        <fullName evidence="3">Type IX secretion system membrane protein PorP/SprF</fullName>
    </recommendedName>
</protein>
<sequence>MQGYFNPALTGYEGSMVKGLVRNQWAGWEGAPNTYFISTELDLADLSGSSDMGKNSFGINLLTDEFGAFRENELVLSYSTRVRITKSAQLRLGAGVNINSIRLDGTQLTTEQANDPTVMQYFGGFAKMNVLDFNLGLSLTHPKYYVSYGVHNVNQGAMSSGDIFMEKKPRIGIAQAGFRNSLTPNLDVIVNGMWRTQSNLPANIELNTKVVFYDFIWIGGGHRVDYANNFQLGFLMKSMRLGYVYERPMLKSYLLPNTSHELMLSIGLFAKGEKRKIW</sequence>
<dbReference type="InterPro" id="IPR019861">
    <property type="entry name" value="PorP/SprF_Bacteroidetes"/>
</dbReference>
<evidence type="ECO:0000313" key="1">
    <source>
        <dbReference type="EMBL" id="KAI9550165.1"/>
    </source>
</evidence>
<dbReference type="AlphaFoldDB" id="A0AAD5KTP4"/>
<proteinExistence type="predicted"/>
<dbReference type="Proteomes" id="UP000820818">
    <property type="component" value="Unassembled WGS sequence"/>
</dbReference>
<evidence type="ECO:0000313" key="2">
    <source>
        <dbReference type="Proteomes" id="UP000820818"/>
    </source>
</evidence>
<dbReference type="EMBL" id="WJBH02000178">
    <property type="protein sequence ID" value="KAI9550165.1"/>
    <property type="molecule type" value="Genomic_DNA"/>
</dbReference>
<comment type="caution">
    <text evidence="1">The sequence shown here is derived from an EMBL/GenBank/DDBJ whole genome shotgun (WGS) entry which is preliminary data.</text>
</comment>